<dbReference type="GO" id="GO:0016567">
    <property type="term" value="P:protein ubiquitination"/>
    <property type="evidence" value="ECO:0007669"/>
    <property type="project" value="InterPro"/>
</dbReference>
<dbReference type="InterPro" id="IPR013083">
    <property type="entry name" value="Znf_RING/FYVE/PHD"/>
</dbReference>
<evidence type="ECO:0000259" key="19">
    <source>
        <dbReference type="PROSITE" id="PS51873"/>
    </source>
</evidence>
<dbReference type="PROSITE" id="PS50089">
    <property type="entry name" value="ZF_RING_2"/>
    <property type="match status" value="1"/>
</dbReference>
<evidence type="ECO:0000256" key="11">
    <source>
        <dbReference type="ARBA" id="ARBA00022833"/>
    </source>
</evidence>
<comment type="pathway">
    <text evidence="3">Protein modification; protein ubiquitination.</text>
</comment>
<evidence type="ECO:0000256" key="4">
    <source>
        <dbReference type="ARBA" id="ARBA00012251"/>
    </source>
</evidence>
<evidence type="ECO:0000256" key="7">
    <source>
        <dbReference type="ARBA" id="ARBA00022723"/>
    </source>
</evidence>
<dbReference type="Gene3D" id="1.20.120.1750">
    <property type="match status" value="1"/>
</dbReference>
<feature type="domain" description="RWD" evidence="18">
    <location>
        <begin position="10"/>
        <end position="144"/>
    </location>
</feature>
<dbReference type="Gene3D" id="3.30.40.10">
    <property type="entry name" value="Zinc/RING finger domain, C3HC4 (zinc finger)"/>
    <property type="match status" value="1"/>
</dbReference>
<evidence type="ECO:0000313" key="20">
    <source>
        <dbReference type="Proteomes" id="UP000829291"/>
    </source>
</evidence>
<dbReference type="GO" id="GO:0008270">
    <property type="term" value="F:zinc ion binding"/>
    <property type="evidence" value="ECO:0007669"/>
    <property type="project" value="UniProtKB-KW"/>
</dbReference>
<keyword evidence="13" id="KW-0472">Membrane</keyword>
<dbReference type="GO" id="GO:0005737">
    <property type="term" value="C:cytoplasm"/>
    <property type="evidence" value="ECO:0007669"/>
    <property type="project" value="UniProtKB-ARBA"/>
</dbReference>
<evidence type="ECO:0000256" key="6">
    <source>
        <dbReference type="ARBA" id="ARBA00022692"/>
    </source>
</evidence>
<keyword evidence="5" id="KW-0808">Transferase</keyword>
<dbReference type="PANTHER" id="PTHR11685">
    <property type="entry name" value="RBR FAMILY RING FINGER AND IBR DOMAIN-CONTAINING"/>
    <property type="match status" value="1"/>
</dbReference>
<dbReference type="PROSITE" id="PS50908">
    <property type="entry name" value="RWD"/>
    <property type="match status" value="1"/>
</dbReference>
<comment type="similarity">
    <text evidence="15">Belongs to the RBR family. RNF14 subfamily.</text>
</comment>
<proteinExistence type="inferred from homology"/>
<dbReference type="CDD" id="cd20354">
    <property type="entry name" value="Rcat_RBR_RNF14"/>
    <property type="match status" value="1"/>
</dbReference>
<dbReference type="PROSITE" id="PS51873">
    <property type="entry name" value="TRIAD"/>
    <property type="match status" value="1"/>
</dbReference>
<sequence>METDKGRQEDEIASLAEIYEAEEFFRIKKEDSGSAIECRLSGLFSLAEKLLKVKYLNLNVQGKCPSLPYLKFFVRYLPPANLFVTFPPNYPSENPPSFKLSVSWLPVWETSRVCQKLDELWLENKGNEILFIWMNFLKFELLSFLDIRYCLDVSLIFTAFEEPKQYLNSDLLSLSDPRAFNDHIFMNPKAYLIKYDVCRHRIHFHSSFYTCKICFSEISGRHCSEITKCGHIYCKDCMRQYISLRISEGKVNSICCPEHKCNTEITPDLVKELVSPEIYERYERLLLKVTLDSMSDIIYCPRSSCQYPVTRDGEDTLATCANCFYNFCAFCRKVYHGVAPCAMNSQEQQKLIVEYQTANHAEKKLLEKKYGRRQLQIVVENHLTNSYLMDNTKPCPNCLARITKTEGCNKMTCGYCQAHFCWLCGEHLSGPDPYEHFHNPEGGTCFLRLFEGVEIPQNMFENDFE</sequence>
<feature type="domain" description="RING-type" evidence="19">
    <location>
        <begin position="207"/>
        <end position="449"/>
    </location>
</feature>
<evidence type="ECO:0000256" key="14">
    <source>
        <dbReference type="ARBA" id="ARBA00038342"/>
    </source>
</evidence>
<keyword evidence="10" id="KW-0833">Ubl conjugation pathway</keyword>
<evidence type="ECO:0000256" key="13">
    <source>
        <dbReference type="ARBA" id="ARBA00023136"/>
    </source>
</evidence>
<keyword evidence="6" id="KW-0812">Transmembrane</keyword>
<gene>
    <name evidence="21" type="primary">LOC107222612</name>
</gene>
<evidence type="ECO:0000256" key="2">
    <source>
        <dbReference type="ARBA" id="ARBA00004167"/>
    </source>
</evidence>
<comment type="catalytic activity">
    <reaction evidence="1">
        <text>[E2 ubiquitin-conjugating enzyme]-S-ubiquitinyl-L-cysteine + [acceptor protein]-L-lysine = [E2 ubiquitin-conjugating enzyme]-L-cysteine + [acceptor protein]-N(6)-ubiquitinyl-L-lysine.</text>
        <dbReference type="EC" id="2.3.2.31"/>
    </reaction>
</comment>
<keyword evidence="11" id="KW-0862">Zinc</keyword>
<keyword evidence="9 16" id="KW-0863">Zinc-finger</keyword>
<dbReference type="GO" id="GO:0061630">
    <property type="term" value="F:ubiquitin protein ligase activity"/>
    <property type="evidence" value="ECO:0007669"/>
    <property type="project" value="UniProtKB-EC"/>
</dbReference>
<dbReference type="InterPro" id="IPR047548">
    <property type="entry name" value="Rcat_RBR_RNF14"/>
</dbReference>
<protein>
    <recommendedName>
        <fullName evidence="4">RBR-type E3 ubiquitin transferase</fullName>
        <ecNumber evidence="4">2.3.2.31</ecNumber>
    </recommendedName>
</protein>
<dbReference type="Pfam" id="PF22191">
    <property type="entry name" value="IBR_1"/>
    <property type="match status" value="1"/>
</dbReference>
<dbReference type="EC" id="2.3.2.31" evidence="4"/>
<keyword evidence="8" id="KW-0677">Repeat</keyword>
<comment type="similarity">
    <text evidence="14">Belongs to the RBR family. RNF144 subfamily.</text>
</comment>
<evidence type="ECO:0000256" key="10">
    <source>
        <dbReference type="ARBA" id="ARBA00022786"/>
    </source>
</evidence>
<dbReference type="Proteomes" id="UP000829291">
    <property type="component" value="Chromosome 4"/>
</dbReference>
<dbReference type="InterPro" id="IPR031127">
    <property type="entry name" value="E3_UB_ligase_RBR"/>
</dbReference>
<dbReference type="SUPFAM" id="SSF54495">
    <property type="entry name" value="UBC-like"/>
    <property type="match status" value="1"/>
</dbReference>
<keyword evidence="7" id="KW-0479">Metal-binding</keyword>
<dbReference type="Gene3D" id="3.10.110.10">
    <property type="entry name" value="Ubiquitin Conjugating Enzyme"/>
    <property type="match status" value="1"/>
</dbReference>
<evidence type="ECO:0000256" key="9">
    <source>
        <dbReference type="ARBA" id="ARBA00022771"/>
    </source>
</evidence>
<dbReference type="SMART" id="SM00591">
    <property type="entry name" value="RWD"/>
    <property type="match status" value="1"/>
</dbReference>
<comment type="subcellular location">
    <subcellularLocation>
        <location evidence="2">Membrane</location>
        <topology evidence="2">Single-pass membrane protein</topology>
    </subcellularLocation>
</comment>
<dbReference type="Pfam" id="PF05773">
    <property type="entry name" value="RWD"/>
    <property type="match status" value="1"/>
</dbReference>
<dbReference type="AlphaFoldDB" id="A0A6J0BU44"/>
<evidence type="ECO:0000256" key="15">
    <source>
        <dbReference type="ARBA" id="ARBA00044508"/>
    </source>
</evidence>
<reference evidence="21" key="1">
    <citation type="submission" date="2025-08" db="UniProtKB">
        <authorList>
            <consortium name="RefSeq"/>
        </authorList>
    </citation>
    <scope>IDENTIFICATION</scope>
    <source>
        <tissue evidence="21">Thorax and Abdomen</tissue>
    </source>
</reference>
<evidence type="ECO:0000259" key="18">
    <source>
        <dbReference type="PROSITE" id="PS50908"/>
    </source>
</evidence>
<dbReference type="InterPro" id="IPR001841">
    <property type="entry name" value="Znf_RING"/>
</dbReference>
<accession>A0A6J0BU44</accession>
<organism evidence="21">
    <name type="scientific">Neodiprion lecontei</name>
    <name type="common">Redheaded pine sawfly</name>
    <dbReference type="NCBI Taxonomy" id="441921"/>
    <lineage>
        <taxon>Eukaryota</taxon>
        <taxon>Metazoa</taxon>
        <taxon>Ecdysozoa</taxon>
        <taxon>Arthropoda</taxon>
        <taxon>Hexapoda</taxon>
        <taxon>Insecta</taxon>
        <taxon>Pterygota</taxon>
        <taxon>Neoptera</taxon>
        <taxon>Endopterygota</taxon>
        <taxon>Hymenoptera</taxon>
        <taxon>Tenthredinoidea</taxon>
        <taxon>Diprionidae</taxon>
        <taxon>Diprioninae</taxon>
        <taxon>Neodiprion</taxon>
    </lineage>
</organism>
<evidence type="ECO:0000256" key="3">
    <source>
        <dbReference type="ARBA" id="ARBA00004906"/>
    </source>
</evidence>
<evidence type="ECO:0000259" key="17">
    <source>
        <dbReference type="PROSITE" id="PS50089"/>
    </source>
</evidence>
<evidence type="ECO:0000256" key="1">
    <source>
        <dbReference type="ARBA" id="ARBA00001798"/>
    </source>
</evidence>
<dbReference type="InterPro" id="IPR044066">
    <property type="entry name" value="TRIAD_supradom"/>
</dbReference>
<dbReference type="InterPro" id="IPR031128">
    <property type="entry name" value="RNF14_RING-HC_Zfn"/>
</dbReference>
<dbReference type="Pfam" id="PF01485">
    <property type="entry name" value="IBR"/>
    <property type="match status" value="1"/>
</dbReference>
<dbReference type="InterPro" id="IPR006575">
    <property type="entry name" value="RWD_dom"/>
</dbReference>
<dbReference type="InParanoid" id="A0A6J0BU44"/>
<evidence type="ECO:0000256" key="8">
    <source>
        <dbReference type="ARBA" id="ARBA00022737"/>
    </source>
</evidence>
<dbReference type="CDD" id="cd16628">
    <property type="entry name" value="RING-HC_RBR_RNF14"/>
    <property type="match status" value="1"/>
</dbReference>
<dbReference type="Gene3D" id="2.20.25.20">
    <property type="match status" value="1"/>
</dbReference>
<evidence type="ECO:0000256" key="5">
    <source>
        <dbReference type="ARBA" id="ARBA00022679"/>
    </source>
</evidence>
<dbReference type="CDD" id="cd20341">
    <property type="entry name" value="BRcat_RBR_RNF14"/>
    <property type="match status" value="1"/>
</dbReference>
<feature type="domain" description="RING-type" evidence="17">
    <location>
        <begin position="211"/>
        <end position="260"/>
    </location>
</feature>
<dbReference type="PROSITE" id="PS00518">
    <property type="entry name" value="ZF_RING_1"/>
    <property type="match status" value="1"/>
</dbReference>
<dbReference type="SMART" id="SM00647">
    <property type="entry name" value="IBR"/>
    <property type="match status" value="2"/>
</dbReference>
<keyword evidence="12" id="KW-1133">Transmembrane helix</keyword>
<dbReference type="KEGG" id="nlo:107222612"/>
<dbReference type="FunFam" id="3.30.40.10:FF:000051">
    <property type="entry name" value="RBR-type E3 ubiquitin transferase"/>
    <property type="match status" value="1"/>
</dbReference>
<dbReference type="SUPFAM" id="SSF57850">
    <property type="entry name" value="RING/U-box"/>
    <property type="match status" value="3"/>
</dbReference>
<dbReference type="RefSeq" id="XP_015517528.1">
    <property type="nucleotide sequence ID" value="XM_015662042.2"/>
</dbReference>
<dbReference type="InterPro" id="IPR016135">
    <property type="entry name" value="UBQ-conjugating_enzyme/RWD"/>
</dbReference>
<dbReference type="InterPro" id="IPR017907">
    <property type="entry name" value="Znf_RING_CS"/>
</dbReference>
<evidence type="ECO:0000256" key="12">
    <source>
        <dbReference type="ARBA" id="ARBA00022989"/>
    </source>
</evidence>
<keyword evidence="20" id="KW-1185">Reference proteome</keyword>
<evidence type="ECO:0000256" key="16">
    <source>
        <dbReference type="PROSITE-ProRule" id="PRU00175"/>
    </source>
</evidence>
<name>A0A6J0BU44_NEOLC</name>
<dbReference type="CDD" id="cd23820">
    <property type="entry name" value="RWD_RNF14"/>
    <property type="match status" value="1"/>
</dbReference>
<dbReference type="GeneID" id="107222612"/>
<dbReference type="InterPro" id="IPR002867">
    <property type="entry name" value="IBR_dom"/>
</dbReference>
<evidence type="ECO:0000313" key="21">
    <source>
        <dbReference type="RefSeq" id="XP_015517528.1"/>
    </source>
</evidence>
<dbReference type="GO" id="GO:0031090">
    <property type="term" value="C:organelle membrane"/>
    <property type="evidence" value="ECO:0007669"/>
    <property type="project" value="UniProtKB-ARBA"/>
</dbReference>
<dbReference type="OrthoDB" id="69641at2759"/>